<reference evidence="1" key="1">
    <citation type="submission" date="2014-11" db="EMBL/GenBank/DDBJ databases">
        <authorList>
            <person name="Amaro Gonzalez C."/>
        </authorList>
    </citation>
    <scope>NUCLEOTIDE SEQUENCE</scope>
</reference>
<accession>A0A0E9XCR6</accession>
<sequence length="15" mass="1892">MSLWSYRQELCIFLC</sequence>
<organism evidence="1">
    <name type="scientific">Anguilla anguilla</name>
    <name type="common">European freshwater eel</name>
    <name type="synonym">Muraena anguilla</name>
    <dbReference type="NCBI Taxonomy" id="7936"/>
    <lineage>
        <taxon>Eukaryota</taxon>
        <taxon>Metazoa</taxon>
        <taxon>Chordata</taxon>
        <taxon>Craniata</taxon>
        <taxon>Vertebrata</taxon>
        <taxon>Euteleostomi</taxon>
        <taxon>Actinopterygii</taxon>
        <taxon>Neopterygii</taxon>
        <taxon>Teleostei</taxon>
        <taxon>Anguilliformes</taxon>
        <taxon>Anguillidae</taxon>
        <taxon>Anguilla</taxon>
    </lineage>
</organism>
<dbReference type="EMBL" id="GBXM01009109">
    <property type="protein sequence ID" value="JAH99468.1"/>
    <property type="molecule type" value="Transcribed_RNA"/>
</dbReference>
<reference evidence="1" key="2">
    <citation type="journal article" date="2015" name="Fish Shellfish Immunol.">
        <title>Early steps in the European eel (Anguilla anguilla)-Vibrio vulnificus interaction in the gills: Role of the RtxA13 toxin.</title>
        <authorList>
            <person name="Callol A."/>
            <person name="Pajuelo D."/>
            <person name="Ebbesson L."/>
            <person name="Teles M."/>
            <person name="MacKenzie S."/>
            <person name="Amaro C."/>
        </authorList>
    </citation>
    <scope>NUCLEOTIDE SEQUENCE</scope>
</reference>
<evidence type="ECO:0000313" key="1">
    <source>
        <dbReference type="EMBL" id="JAH99468.1"/>
    </source>
</evidence>
<proteinExistence type="predicted"/>
<name>A0A0E9XCR6_ANGAN</name>
<protein>
    <submittedName>
        <fullName evidence="1">Uncharacterized protein</fullName>
    </submittedName>
</protein>